<feature type="compositionally biased region" description="Basic and acidic residues" evidence="1">
    <location>
        <begin position="782"/>
        <end position="798"/>
    </location>
</feature>
<gene>
    <name evidence="2" type="ORF">MFIFM68171_01562</name>
</gene>
<accession>A0ABQ0G0T4</accession>
<dbReference type="RefSeq" id="XP_070913085.1">
    <property type="nucleotide sequence ID" value="XM_071056984.1"/>
</dbReference>
<keyword evidence="3" id="KW-1185">Reference proteome</keyword>
<feature type="region of interest" description="Disordered" evidence="1">
    <location>
        <begin position="782"/>
        <end position="801"/>
    </location>
</feature>
<evidence type="ECO:0000313" key="3">
    <source>
        <dbReference type="Proteomes" id="UP001628179"/>
    </source>
</evidence>
<sequence>MASNSKVAQRRLIKKHNIHFDNPAESPFHCPAQWPVARGTLVKHVQTLGQAQYHRYQESISCDSLHRPWREQVRRRAQHIADLSQRCLTARKNEPGWRFSVEVEVMARMSIEVACRKCRGRLWRSEQEVEPSPVTEEAEVAARRLRQRQLDRAPCVCDPNEPQGDWYEPGINPLFDCHIEEAIIYPPELQSELPKREEKPDRVYGLRSTRRLERILCSSDKRLSTPGQCIGDSIKSHPFREDAEPVHFPFLILEAKSEKGSDSFSDAANQTAFSIRELLMIQEDLRVASGDGPDWDAGPLVWFLSYKGEEWKVCIAYIETENDCTHFRVVQIWRGAVNLKDNALRLLLIIDYIFDWARDIYREAIIRSLRKLTISDSRSLAYQDSDLFSTTNRVRIWIAANENGDELGGPEREGAVIRDALRSFDTRHGVIRDIRYIQSRFLGLYVTRENLEAFLHSASTEQESRALAFSLLGYLLEGWRVKGETLDALEFDWTGKDRGRDHAHQETTFLVVASVAAYLTPDWEQTRELSYLAVEEGAVSSLLKHAGRMLAEGHQLSDLPFVGKDAFSDSLLVLRRQSAGNNLLACISRVCLSTGILSTKESEYSDALCVISVEKSDQGVIFRADTVLKPDTAIKRDFVRTIYDQHKVGRNEPFCPFLRASSVLDELGLREMEVSRWFKRTPEIPGMPDHGVIIATSSNPIAGSTAPRLCLFVTDPAGVRMSGAQFQELLQSEPPWHFRVKRYDNRRGWSNGWNYELEHSVIRYEPILHRLTAFVEALKTPEVHSSQRQDDIGEKDEQAWAPKKPNSLWDFLVAPDLEFIRK</sequence>
<protein>
    <submittedName>
        <fullName evidence="2">Heterokaryon incompatibility domain-containing protein</fullName>
    </submittedName>
</protein>
<dbReference type="Proteomes" id="UP001628179">
    <property type="component" value="Unassembled WGS sequence"/>
</dbReference>
<dbReference type="GeneID" id="98172307"/>
<reference evidence="2 3" key="1">
    <citation type="submission" date="2024-09" db="EMBL/GenBank/DDBJ databases">
        <title>Itraconazole resistance in Madurella fahalii resulting from another homologue of gene encoding cytochrome P450 14-alpha sterol demethylase (CYP51).</title>
        <authorList>
            <person name="Yoshioka I."/>
            <person name="Fahal A.H."/>
            <person name="Kaneko S."/>
            <person name="Yaguchi T."/>
        </authorList>
    </citation>
    <scope>NUCLEOTIDE SEQUENCE [LARGE SCALE GENOMIC DNA]</scope>
    <source>
        <strain evidence="2 3">IFM 68171</strain>
    </source>
</reference>
<evidence type="ECO:0000313" key="2">
    <source>
        <dbReference type="EMBL" id="GAB1311352.1"/>
    </source>
</evidence>
<name>A0ABQ0G0T4_9PEZI</name>
<comment type="caution">
    <text evidence="2">The sequence shown here is derived from an EMBL/GenBank/DDBJ whole genome shotgun (WGS) entry which is preliminary data.</text>
</comment>
<dbReference type="EMBL" id="BAAFSV010000001">
    <property type="protein sequence ID" value="GAB1311352.1"/>
    <property type="molecule type" value="Genomic_DNA"/>
</dbReference>
<organism evidence="2 3">
    <name type="scientific">Madurella fahalii</name>
    <dbReference type="NCBI Taxonomy" id="1157608"/>
    <lineage>
        <taxon>Eukaryota</taxon>
        <taxon>Fungi</taxon>
        <taxon>Dikarya</taxon>
        <taxon>Ascomycota</taxon>
        <taxon>Pezizomycotina</taxon>
        <taxon>Sordariomycetes</taxon>
        <taxon>Sordariomycetidae</taxon>
        <taxon>Sordariales</taxon>
        <taxon>Sordariales incertae sedis</taxon>
        <taxon>Madurella</taxon>
    </lineage>
</organism>
<proteinExistence type="predicted"/>
<evidence type="ECO:0000256" key="1">
    <source>
        <dbReference type="SAM" id="MobiDB-lite"/>
    </source>
</evidence>